<evidence type="ECO:0000256" key="6">
    <source>
        <dbReference type="ARBA" id="ARBA00022801"/>
    </source>
</evidence>
<dbReference type="InterPro" id="IPR004385">
    <property type="entry name" value="NDP_pyrophosphatase"/>
</dbReference>
<evidence type="ECO:0000256" key="12">
    <source>
        <dbReference type="ARBA" id="ARBA00049546"/>
    </source>
</evidence>
<keyword evidence="6" id="KW-0378">Hydrolase</keyword>
<dbReference type="SUPFAM" id="SSF55811">
    <property type="entry name" value="Nudix"/>
    <property type="match status" value="1"/>
</dbReference>
<dbReference type="KEGG" id="pmai:CF386_04440"/>
<dbReference type="EC" id="3.6.1.13" evidence="3"/>
<feature type="binding site" evidence="13">
    <location>
        <position position="93"/>
    </location>
    <ligand>
        <name>Mg(2+)</name>
        <dbReference type="ChEBI" id="CHEBI:18420"/>
        <label>1</label>
    </ligand>
</feature>
<feature type="binding site" evidence="13">
    <location>
        <position position="162"/>
    </location>
    <ligand>
        <name>Mg(2+)</name>
        <dbReference type="ChEBI" id="CHEBI:18420"/>
        <label>1</label>
    </ligand>
</feature>
<reference evidence="16 17" key="1">
    <citation type="journal article" date="2016" name="Int. J. Syst. Evol. Microbiol.">
        <title>Paraphotobacterium marinum gen. nov., sp. nov., a member of the family Vibrionaceae, isolated from surface seawater.</title>
        <authorList>
            <person name="Huang Z."/>
            <person name="Dong C."/>
            <person name="Shao Z."/>
        </authorList>
    </citation>
    <scope>NUCLEOTIDE SEQUENCE [LARGE SCALE GENOMIC DNA]</scope>
    <source>
        <strain evidence="16 17">NSCS20N07D</strain>
    </source>
</reference>
<evidence type="ECO:0000313" key="16">
    <source>
        <dbReference type="EMBL" id="ASK78316.1"/>
    </source>
</evidence>
<evidence type="ECO:0000256" key="7">
    <source>
        <dbReference type="ARBA" id="ARBA00022842"/>
    </source>
</evidence>
<dbReference type="AlphaFoldDB" id="A0A220VDL5"/>
<sequence length="212" mass="24392">MNYTNLNQKKDVIKIVKKTKLIEHFFTLNLYEVQHALFEGGFSDKLNRVILERGHAVGLLPYDPEQDSVLLIEQFRLGAHVANLPPWQLEIIAGMIDDNEIPEDAIKRESLEESNLEVSQLREITKYLSTSGGSSETMQLYCSKFLSSDILTKFSGLKTEHEDIKIHIVPREEAFKMVEEGIIQNAAAIIALQWLELNYQELKKEWYILNAE</sequence>
<dbReference type="CDD" id="cd24155">
    <property type="entry name" value="NUDIX_ADPRase"/>
    <property type="match status" value="1"/>
</dbReference>
<evidence type="ECO:0000256" key="3">
    <source>
        <dbReference type="ARBA" id="ARBA00012453"/>
    </source>
</evidence>
<dbReference type="PROSITE" id="PS51462">
    <property type="entry name" value="NUDIX"/>
    <property type="match status" value="1"/>
</dbReference>
<evidence type="ECO:0000256" key="5">
    <source>
        <dbReference type="ARBA" id="ARBA00022723"/>
    </source>
</evidence>
<accession>A0A220VDL5</accession>
<dbReference type="EMBL" id="CP022355">
    <property type="protein sequence ID" value="ASK78316.1"/>
    <property type="molecule type" value="Genomic_DNA"/>
</dbReference>
<feature type="binding site" evidence="13">
    <location>
        <position position="109"/>
    </location>
    <ligand>
        <name>Mg(2+)</name>
        <dbReference type="ChEBI" id="CHEBI:18420"/>
        <label>1</label>
    </ligand>
</feature>
<name>A0A220VDL5_9GAMM</name>
<comment type="catalytic activity">
    <reaction evidence="12">
        <text>ADP-D-ribose + H2O = D-ribose 5-phosphate + AMP + 2 H(+)</text>
        <dbReference type="Rhea" id="RHEA:10412"/>
        <dbReference type="ChEBI" id="CHEBI:15377"/>
        <dbReference type="ChEBI" id="CHEBI:15378"/>
        <dbReference type="ChEBI" id="CHEBI:57967"/>
        <dbReference type="ChEBI" id="CHEBI:78346"/>
        <dbReference type="ChEBI" id="CHEBI:456215"/>
        <dbReference type="EC" id="3.6.1.13"/>
    </reaction>
</comment>
<dbReference type="PANTHER" id="PTHR11839:SF5">
    <property type="entry name" value="ADP-RIBOSE PYROPHOSPHATASE"/>
    <property type="match status" value="1"/>
</dbReference>
<comment type="cofactor">
    <cofactor evidence="1 13">
        <name>Mg(2+)</name>
        <dbReference type="ChEBI" id="CHEBI:18420"/>
    </cofactor>
</comment>
<comment type="function">
    <text evidence="8">Acts on ADP-mannose and ADP-glucose as well as ADP-ribose. Prevents glycogen biosynthesis. The reaction catalyzed by this enzyme is a limiting step of the gluconeogenic process.</text>
</comment>
<keyword evidence="17" id="KW-1185">Reference proteome</keyword>
<evidence type="ECO:0000313" key="17">
    <source>
        <dbReference type="Proteomes" id="UP000242175"/>
    </source>
</evidence>
<evidence type="ECO:0000256" key="11">
    <source>
        <dbReference type="ARBA" id="ARBA00033056"/>
    </source>
</evidence>
<evidence type="ECO:0000256" key="9">
    <source>
        <dbReference type="ARBA" id="ARBA00030162"/>
    </source>
</evidence>
<evidence type="ECO:0000256" key="4">
    <source>
        <dbReference type="ARBA" id="ARBA00013297"/>
    </source>
</evidence>
<evidence type="ECO:0000256" key="1">
    <source>
        <dbReference type="ARBA" id="ARBA00001946"/>
    </source>
</evidence>
<dbReference type="Proteomes" id="UP000242175">
    <property type="component" value="Chromosome large"/>
</dbReference>
<dbReference type="NCBIfam" id="TIGR00052">
    <property type="entry name" value="nudix-type nucleoside diphosphatase, YffH/AdpP family"/>
    <property type="match status" value="1"/>
</dbReference>
<feature type="binding site" evidence="13">
    <location>
        <position position="113"/>
    </location>
    <ligand>
        <name>Mg(2+)</name>
        <dbReference type="ChEBI" id="CHEBI:18420"/>
        <label>1</label>
    </ligand>
</feature>
<dbReference type="RefSeq" id="WP_089073224.1">
    <property type="nucleotide sequence ID" value="NZ_CBCSAM010000011.1"/>
</dbReference>
<evidence type="ECO:0000256" key="14">
    <source>
        <dbReference type="PIRSR" id="PIRSR604385-3"/>
    </source>
</evidence>
<protein>
    <recommendedName>
        <fullName evidence="4">ADP-ribose pyrophosphatase</fullName>
        <ecNumber evidence="3">3.6.1.13</ecNumber>
    </recommendedName>
    <alternativeName>
        <fullName evidence="9">ADP-ribose diphosphatase</fullName>
    </alternativeName>
    <alternativeName>
        <fullName evidence="11">ADP-ribose phosphohydrolase</fullName>
    </alternativeName>
    <alternativeName>
        <fullName evidence="10">Adenosine diphosphoribose pyrophosphatase</fullName>
    </alternativeName>
</protein>
<dbReference type="Gene3D" id="3.90.79.10">
    <property type="entry name" value="Nucleoside Triphosphate Pyrophosphohydrolase"/>
    <property type="match status" value="1"/>
</dbReference>
<proteinExistence type="inferred from homology"/>
<keyword evidence="7 13" id="KW-0460">Magnesium</keyword>
<evidence type="ECO:0000256" key="2">
    <source>
        <dbReference type="ARBA" id="ARBA00007482"/>
    </source>
</evidence>
<dbReference type="GO" id="GO:0005829">
    <property type="term" value="C:cytosol"/>
    <property type="evidence" value="ECO:0007669"/>
    <property type="project" value="TreeGrafter"/>
</dbReference>
<feature type="short sequence motif" description="Nudix box" evidence="14">
    <location>
        <begin position="94"/>
        <end position="116"/>
    </location>
</feature>
<comment type="similarity">
    <text evidence="2">Belongs to the Nudix hydrolase family. NudF subfamily.</text>
</comment>
<keyword evidence="5 13" id="KW-0479">Metal-binding</keyword>
<gene>
    <name evidence="16" type="ORF">CF386_04440</name>
</gene>
<dbReference type="GO" id="GO:0019144">
    <property type="term" value="F:ADP-sugar diphosphatase activity"/>
    <property type="evidence" value="ECO:0007669"/>
    <property type="project" value="TreeGrafter"/>
</dbReference>
<dbReference type="InterPro" id="IPR015797">
    <property type="entry name" value="NUDIX_hydrolase-like_dom_sf"/>
</dbReference>
<dbReference type="InterPro" id="IPR000086">
    <property type="entry name" value="NUDIX_hydrolase_dom"/>
</dbReference>
<dbReference type="OrthoDB" id="5292471at2"/>
<organism evidence="16 17">
    <name type="scientific">Paraphotobacterium marinum</name>
    <dbReference type="NCBI Taxonomy" id="1755811"/>
    <lineage>
        <taxon>Bacteria</taxon>
        <taxon>Pseudomonadati</taxon>
        <taxon>Pseudomonadota</taxon>
        <taxon>Gammaproteobacteria</taxon>
        <taxon>Vibrionales</taxon>
        <taxon>Vibrionaceae</taxon>
        <taxon>Paraphotobacterium</taxon>
    </lineage>
</organism>
<feature type="domain" description="Nudix hydrolase" evidence="15">
    <location>
        <begin position="52"/>
        <end position="191"/>
    </location>
</feature>
<dbReference type="GO" id="GO:0019693">
    <property type="term" value="P:ribose phosphate metabolic process"/>
    <property type="evidence" value="ECO:0007669"/>
    <property type="project" value="TreeGrafter"/>
</dbReference>
<dbReference type="Pfam" id="PF00293">
    <property type="entry name" value="NUDIX"/>
    <property type="match status" value="1"/>
</dbReference>
<dbReference type="GO" id="GO:0046872">
    <property type="term" value="F:metal ion binding"/>
    <property type="evidence" value="ECO:0007669"/>
    <property type="project" value="UniProtKB-KW"/>
</dbReference>
<dbReference type="PROSITE" id="PS00893">
    <property type="entry name" value="NUDIX_BOX"/>
    <property type="match status" value="1"/>
</dbReference>
<evidence type="ECO:0000259" key="15">
    <source>
        <dbReference type="PROSITE" id="PS51462"/>
    </source>
</evidence>
<dbReference type="PANTHER" id="PTHR11839">
    <property type="entry name" value="UDP/ADP-SUGAR PYROPHOSPHATASE"/>
    <property type="match status" value="1"/>
</dbReference>
<dbReference type="GO" id="GO:0047631">
    <property type="term" value="F:ADP-ribose diphosphatase activity"/>
    <property type="evidence" value="ECO:0007669"/>
    <property type="project" value="UniProtKB-EC"/>
</dbReference>
<evidence type="ECO:0000256" key="8">
    <source>
        <dbReference type="ARBA" id="ARBA00025164"/>
    </source>
</evidence>
<dbReference type="InterPro" id="IPR020084">
    <property type="entry name" value="NUDIX_hydrolase_CS"/>
</dbReference>
<evidence type="ECO:0000256" key="13">
    <source>
        <dbReference type="PIRSR" id="PIRSR604385-2"/>
    </source>
</evidence>
<dbReference type="GO" id="GO:0006753">
    <property type="term" value="P:nucleoside phosphate metabolic process"/>
    <property type="evidence" value="ECO:0007669"/>
    <property type="project" value="TreeGrafter"/>
</dbReference>
<evidence type="ECO:0000256" key="10">
    <source>
        <dbReference type="ARBA" id="ARBA00030308"/>
    </source>
</evidence>